<dbReference type="RefSeq" id="WP_309320571.1">
    <property type="nucleotide sequence ID" value="NZ_CP120678.1"/>
</dbReference>
<keyword evidence="3" id="KW-1185">Reference proteome</keyword>
<feature type="transmembrane region" description="Helical" evidence="1">
    <location>
        <begin position="136"/>
        <end position="156"/>
    </location>
</feature>
<keyword evidence="1" id="KW-0472">Membrane</keyword>
<dbReference type="AlphaFoldDB" id="A0A9Y2EVF4"/>
<accession>A0A9Y2EVF4</accession>
<evidence type="ECO:0000313" key="3">
    <source>
        <dbReference type="Proteomes" id="UP001243623"/>
    </source>
</evidence>
<dbReference type="EMBL" id="CP120678">
    <property type="protein sequence ID" value="WIW71089.1"/>
    <property type="molecule type" value="Genomic_DNA"/>
</dbReference>
<sequence>MRILKKNKVYNNVHKGQRCFILCTGPSIKEQNLKVLKNEIVFSVSDGYLCRDYADISPKYHCSVQFTYMDEFDEQVALERLKTMEQKVTSKELFFNISERCLIEKHHLFQNKNVNYVCLEKIFEQDRKKIYSIENIIPSVKSVPIMVLMIAMYMGFKEIFLIGTEHDAGLVKEKYEHAFKESSNRFYSKHISKNNVLLAKKVDIVKSRAELFHQYACLNKIASYNEVKIYNATNGGILDEFERVEFDRIFLQHVSN</sequence>
<evidence type="ECO:0000256" key="1">
    <source>
        <dbReference type="SAM" id="Phobius"/>
    </source>
</evidence>
<dbReference type="KEGG" id="sgbi:P3F81_01820"/>
<keyword evidence="1" id="KW-1133">Transmembrane helix</keyword>
<protein>
    <submittedName>
        <fullName evidence="2">Uncharacterized protein</fullName>
    </submittedName>
</protein>
<dbReference type="Gene3D" id="3.90.1480.10">
    <property type="entry name" value="Alpha-2,3-sialyltransferase"/>
    <property type="match status" value="1"/>
</dbReference>
<name>A0A9Y2EVF4_9FIRM</name>
<keyword evidence="1" id="KW-0812">Transmembrane</keyword>
<proteinExistence type="predicted"/>
<gene>
    <name evidence="2" type="ORF">P3F81_01820</name>
</gene>
<organism evidence="2 3">
    <name type="scientific">Selenobaculum gibii</name>
    <dbReference type="NCBI Taxonomy" id="3054208"/>
    <lineage>
        <taxon>Bacteria</taxon>
        <taxon>Bacillati</taxon>
        <taxon>Bacillota</taxon>
        <taxon>Negativicutes</taxon>
        <taxon>Selenomonadales</taxon>
        <taxon>Selenomonadaceae</taxon>
        <taxon>Selenobaculum</taxon>
    </lineage>
</organism>
<dbReference type="Proteomes" id="UP001243623">
    <property type="component" value="Chromosome"/>
</dbReference>
<evidence type="ECO:0000313" key="2">
    <source>
        <dbReference type="EMBL" id="WIW71089.1"/>
    </source>
</evidence>
<reference evidence="2" key="1">
    <citation type="submission" date="2023-03" db="EMBL/GenBank/DDBJ databases">
        <title>Selenobaculum gbiensis gen. nov. sp. nov., a new bacterium isolated from the gut microbiota of IBD patient.</title>
        <authorList>
            <person name="Yeo S."/>
            <person name="Park H."/>
            <person name="Huh C.S."/>
        </authorList>
    </citation>
    <scope>NUCLEOTIDE SEQUENCE</scope>
    <source>
        <strain evidence="2">ICN-92133</strain>
    </source>
</reference>